<evidence type="ECO:0000313" key="3">
    <source>
        <dbReference type="Proteomes" id="UP000027981"/>
    </source>
</evidence>
<dbReference type="Proteomes" id="UP000027981">
    <property type="component" value="Chromosome"/>
</dbReference>
<evidence type="ECO:0000259" key="1">
    <source>
        <dbReference type="Pfam" id="PF13636"/>
    </source>
</evidence>
<protein>
    <recommendedName>
        <fullName evidence="1">rRNA small subunit methyltransferase F RNA-binding PUA-like domain-containing protein</fullName>
    </recommendedName>
</protein>
<proteinExistence type="predicted"/>
<reference evidence="2 3" key="2">
    <citation type="journal article" date="2015" name="Genome Announc.">
        <title>Complete Genome Sequence of Hyperthermophilic Piezophilic Archaeon Palaeococcus pacificus DY20341T, Isolated from Deep-Sea Hydrothermal Sediments.</title>
        <authorList>
            <person name="Zeng X."/>
            <person name="Jebbar M."/>
            <person name="Shao Z."/>
        </authorList>
    </citation>
    <scope>NUCLEOTIDE SEQUENCE [LARGE SCALE GENOMIC DNA]</scope>
    <source>
        <strain evidence="2 3">DY20341</strain>
    </source>
</reference>
<reference evidence="3" key="1">
    <citation type="submission" date="2013-06" db="EMBL/GenBank/DDBJ databases">
        <title>Complete Genome Sequence of Hyperthermophilic Palaeococcus pacificus DY20341T, Isolated from a Deep-Sea Hydrothermal Sediments.</title>
        <authorList>
            <person name="Zeng X."/>
            <person name="Shao Z."/>
        </authorList>
    </citation>
    <scope>NUCLEOTIDE SEQUENCE [LARGE SCALE GENOMIC DNA]</scope>
    <source>
        <strain evidence="3">DY20341</strain>
    </source>
</reference>
<dbReference type="AlphaFoldDB" id="A0A075LQI6"/>
<name>A0A075LQI6_9EURY</name>
<dbReference type="EMBL" id="CP006019">
    <property type="protein sequence ID" value="AIF68980.1"/>
    <property type="molecule type" value="Genomic_DNA"/>
</dbReference>
<accession>A0A075LQI6</accession>
<dbReference type="HOGENOM" id="CLU_145193_0_0_2"/>
<dbReference type="KEGG" id="ppac:PAP_02795"/>
<keyword evidence="3" id="KW-1185">Reference proteome</keyword>
<dbReference type="STRING" id="1343739.PAP_02795"/>
<evidence type="ECO:0000313" key="2">
    <source>
        <dbReference type="EMBL" id="AIF68980.1"/>
    </source>
</evidence>
<dbReference type="InterPro" id="IPR027391">
    <property type="entry name" value="Nol1_Nop2_Fmu_2"/>
</dbReference>
<dbReference type="Pfam" id="PF13636">
    <property type="entry name" value="Methyltranf_PUA"/>
    <property type="match status" value="1"/>
</dbReference>
<gene>
    <name evidence="2" type="ORF">PAP_02795</name>
</gene>
<dbReference type="eggNOG" id="arCOG02285">
    <property type="taxonomic scope" value="Archaea"/>
</dbReference>
<organism evidence="2 3">
    <name type="scientific">Palaeococcus pacificus DY20341</name>
    <dbReference type="NCBI Taxonomy" id="1343739"/>
    <lineage>
        <taxon>Archaea</taxon>
        <taxon>Methanobacteriati</taxon>
        <taxon>Methanobacteriota</taxon>
        <taxon>Thermococci</taxon>
        <taxon>Thermococcales</taxon>
        <taxon>Thermococcaceae</taxon>
        <taxon>Palaeococcus</taxon>
    </lineage>
</organism>
<dbReference type="Gene3D" id="2.30.130.60">
    <property type="match status" value="1"/>
</dbReference>
<feature type="domain" description="rRNA small subunit methyltransferase F RNA-binding PUA-like" evidence="1">
    <location>
        <begin position="108"/>
        <end position="154"/>
    </location>
</feature>
<dbReference type="OrthoDB" id="50259at2157"/>
<sequence length="157" mass="17563">MPEAPSTGQQHGGILRGENKEAIKETTGRIKHALIEQYGYAPELIFEMRGGRKVYAYKNCSFDVKAHVEKGIYFGRVEADGIRLTIEGAFLVGPNATKNVIEIDEEKALKWMSGEDIEAEGEGWVILKWGEYFLGGGKAKNGIVKNYISKDRRIKLE</sequence>